<protein>
    <submittedName>
        <fullName evidence="2">YdcF family protein</fullName>
    </submittedName>
</protein>
<organism evidence="2 3">
    <name type="scientific">Larkinella rosea</name>
    <dbReference type="NCBI Taxonomy" id="2025312"/>
    <lineage>
        <taxon>Bacteria</taxon>
        <taxon>Pseudomonadati</taxon>
        <taxon>Bacteroidota</taxon>
        <taxon>Cytophagia</taxon>
        <taxon>Cytophagales</taxon>
        <taxon>Spirosomataceae</taxon>
        <taxon>Larkinella</taxon>
    </lineage>
</organism>
<dbReference type="OrthoDB" id="9782395at2"/>
<dbReference type="PANTHER" id="PTHR30336">
    <property type="entry name" value="INNER MEMBRANE PROTEIN, PROBABLE PERMEASE"/>
    <property type="match status" value="1"/>
</dbReference>
<reference evidence="2 3" key="1">
    <citation type="submission" date="2018-11" db="EMBL/GenBank/DDBJ databases">
        <authorList>
            <person name="Zhou Z."/>
            <person name="Wang G."/>
        </authorList>
    </citation>
    <scope>NUCLEOTIDE SEQUENCE [LARGE SCALE GENOMIC DNA]</scope>
    <source>
        <strain evidence="2 3">KCTC52004</strain>
    </source>
</reference>
<dbReference type="InterPro" id="IPR003848">
    <property type="entry name" value="DUF218"/>
</dbReference>
<dbReference type="GO" id="GO:0005886">
    <property type="term" value="C:plasma membrane"/>
    <property type="evidence" value="ECO:0007669"/>
    <property type="project" value="TreeGrafter"/>
</dbReference>
<accession>A0A3P1C0U5</accession>
<dbReference type="Gene3D" id="3.40.50.620">
    <property type="entry name" value="HUPs"/>
    <property type="match status" value="1"/>
</dbReference>
<dbReference type="EMBL" id="RQJO01000007">
    <property type="protein sequence ID" value="RRB06882.1"/>
    <property type="molecule type" value="Genomic_DNA"/>
</dbReference>
<evidence type="ECO:0000259" key="1">
    <source>
        <dbReference type="Pfam" id="PF02698"/>
    </source>
</evidence>
<evidence type="ECO:0000313" key="2">
    <source>
        <dbReference type="EMBL" id="RRB06882.1"/>
    </source>
</evidence>
<dbReference type="Proteomes" id="UP000271925">
    <property type="component" value="Unassembled WGS sequence"/>
</dbReference>
<name>A0A3P1C0U5_9BACT</name>
<gene>
    <name evidence="2" type="ORF">EHT25_03585</name>
</gene>
<proteinExistence type="predicted"/>
<keyword evidence="3" id="KW-1185">Reference proteome</keyword>
<dbReference type="AlphaFoldDB" id="A0A3P1C0U5"/>
<sequence length="222" mass="25730">MHKIPPSIHNLAKKLWNYHQLHQPLEPADAIFVLCSYDKRVAERGAQLWLDGWAPWLIFSGGLGVITRTMWSEPEADQFAQIAMDMGVPAPNIIIENRSTNTGENVLFTRQLLAERQLDPGSFLLVQKPYMERRSYATFRKVWPQKMARVTSPQTTYEEYLDHYSNPELSADQVIHIMVGDLQRIKEYPKKGFQIPQEIPPDVWEAYEELVDAGYNHHLIKD</sequence>
<dbReference type="InterPro" id="IPR014729">
    <property type="entry name" value="Rossmann-like_a/b/a_fold"/>
</dbReference>
<evidence type="ECO:0000313" key="3">
    <source>
        <dbReference type="Proteomes" id="UP000271925"/>
    </source>
</evidence>
<dbReference type="InterPro" id="IPR051599">
    <property type="entry name" value="Cell_Envelope_Assoc"/>
</dbReference>
<dbReference type="RefSeq" id="WP_124870768.1">
    <property type="nucleotide sequence ID" value="NZ_RQJO01000007.1"/>
</dbReference>
<comment type="caution">
    <text evidence="2">The sequence shown here is derived from an EMBL/GenBank/DDBJ whole genome shotgun (WGS) entry which is preliminary data.</text>
</comment>
<dbReference type="Pfam" id="PF02698">
    <property type="entry name" value="DUF218"/>
    <property type="match status" value="1"/>
</dbReference>
<feature type="domain" description="DUF218" evidence="1">
    <location>
        <begin position="29"/>
        <end position="150"/>
    </location>
</feature>
<dbReference type="PANTHER" id="PTHR30336:SF20">
    <property type="entry name" value="DUF218 DOMAIN-CONTAINING PROTEIN"/>
    <property type="match status" value="1"/>
</dbReference>
<dbReference type="CDD" id="cd06259">
    <property type="entry name" value="YdcF-like"/>
    <property type="match status" value="1"/>
</dbReference>